<evidence type="ECO:0000313" key="1">
    <source>
        <dbReference type="EMBL" id="CAD8120527.1"/>
    </source>
</evidence>
<keyword evidence="2" id="KW-1185">Reference proteome</keyword>
<dbReference type="Proteomes" id="UP000692954">
    <property type="component" value="Unassembled WGS sequence"/>
</dbReference>
<dbReference type="EMBL" id="CAJJDN010000126">
    <property type="protein sequence ID" value="CAD8120527.1"/>
    <property type="molecule type" value="Genomic_DNA"/>
</dbReference>
<reference evidence="1" key="1">
    <citation type="submission" date="2021-01" db="EMBL/GenBank/DDBJ databases">
        <authorList>
            <consortium name="Genoscope - CEA"/>
            <person name="William W."/>
        </authorList>
    </citation>
    <scope>NUCLEOTIDE SEQUENCE</scope>
</reference>
<name>A0A8S1QZV1_9CILI</name>
<gene>
    <name evidence="1" type="ORF">PSON_ATCC_30995.1.T1260166</name>
</gene>
<organism evidence="1 2">
    <name type="scientific">Paramecium sonneborni</name>
    <dbReference type="NCBI Taxonomy" id="65129"/>
    <lineage>
        <taxon>Eukaryota</taxon>
        <taxon>Sar</taxon>
        <taxon>Alveolata</taxon>
        <taxon>Ciliophora</taxon>
        <taxon>Intramacronucleata</taxon>
        <taxon>Oligohymenophorea</taxon>
        <taxon>Peniculida</taxon>
        <taxon>Parameciidae</taxon>
        <taxon>Paramecium</taxon>
    </lineage>
</organism>
<protein>
    <submittedName>
        <fullName evidence="1">Uncharacterized protein</fullName>
    </submittedName>
</protein>
<accession>A0A8S1QZV1</accession>
<evidence type="ECO:0000313" key="2">
    <source>
        <dbReference type="Proteomes" id="UP000692954"/>
    </source>
</evidence>
<comment type="caution">
    <text evidence="1">The sequence shown here is derived from an EMBL/GenBank/DDBJ whole genome shotgun (WGS) entry which is preliminary data.</text>
</comment>
<proteinExistence type="predicted"/>
<sequence>MLWIILLLTYYQRRKVNNNKKQSLRKIIINQCLLGICHLILILKKQKSEKQLKSNQGSSKEILEKVLDMCALLSIYFKKALQAQTIEIKGRELRIKRAAETTKREAQEFNNGKNTFKCIMLFFRSYNLFNGFLYNTPSIFRLCYNLLVQNMNL</sequence>
<dbReference type="AlphaFoldDB" id="A0A8S1QZV1"/>